<sequence>MSIPSFKASLEVVLGVKKPLRARRGFTKVANTIFYGGLSMDALALYLQLKRMSEKTLVSEMYLRELILIKKDTRISLQRLRLAKDELIHFNLLQIKKTNHHRFNYEWILKDENNEIIKHFNKTEYKLKSADENLNKTFKNNTSSVVGNLNTEKEKNENSLYIETRTHASDNKFINNININNKEFIKKENLENKENINKNNNATRTFFVVSASGLKTQLGVNMGKFKKPSIDDLMGQINAFNQKHNTCFDECLAEDFIEYWDAREWKRGDKKMASVAGSLHTWLKYAKENEMRKNQRFSRKKEADADVVDSLLKYYGIEENSENIVIDVDTRS</sequence>
<organism evidence="1 2">
    <name type="scientific">Campylobacter armoricus</name>
    <dbReference type="NCBI Taxonomy" id="2505970"/>
    <lineage>
        <taxon>Bacteria</taxon>
        <taxon>Pseudomonadati</taxon>
        <taxon>Campylobacterota</taxon>
        <taxon>Epsilonproteobacteria</taxon>
        <taxon>Campylobacterales</taxon>
        <taxon>Campylobacteraceae</taxon>
        <taxon>Campylobacter</taxon>
    </lineage>
</organism>
<keyword evidence="2" id="KW-1185">Reference proteome</keyword>
<dbReference type="KEGG" id="carm:CARM_0629"/>
<evidence type="ECO:0000313" key="2">
    <source>
        <dbReference type="Proteomes" id="UP000509246"/>
    </source>
</evidence>
<reference evidence="1 2" key="1">
    <citation type="submission" date="2020-05" db="EMBL/GenBank/DDBJ databases">
        <title>Complete genome sequencing of Campylobacter and Arcobacter type strains.</title>
        <authorList>
            <person name="Miller W.G."/>
            <person name="Yee E."/>
        </authorList>
    </citation>
    <scope>NUCLEOTIDE SEQUENCE [LARGE SCALE GENOMIC DNA]</scope>
    <source>
        <strain evidence="1 2">CCUG 73571</strain>
    </source>
</reference>
<proteinExistence type="predicted"/>
<evidence type="ECO:0000313" key="1">
    <source>
        <dbReference type="EMBL" id="QKF79547.1"/>
    </source>
</evidence>
<protein>
    <submittedName>
        <fullName evidence="1">Uncharacterized protein</fullName>
    </submittedName>
</protein>
<dbReference type="Proteomes" id="UP000509246">
    <property type="component" value="Chromosome"/>
</dbReference>
<dbReference type="GeneID" id="56586363"/>
<dbReference type="RefSeq" id="WP_139424901.1">
    <property type="nucleotide sequence ID" value="NZ_CBCSFY010000001.1"/>
</dbReference>
<dbReference type="OrthoDB" id="5355246at2"/>
<accession>A0A7L5IKD5</accession>
<gene>
    <name evidence="1" type="ORF">CARM_0629</name>
</gene>
<dbReference type="AlphaFoldDB" id="A0A7L5IKD5"/>
<name>A0A7L5IKD5_9BACT</name>
<dbReference type="EMBL" id="CP053825">
    <property type="protein sequence ID" value="QKF79547.1"/>
    <property type="molecule type" value="Genomic_DNA"/>
</dbReference>